<keyword evidence="1" id="KW-0812">Transmembrane</keyword>
<dbReference type="AlphaFoldDB" id="A0A517PBH1"/>
<sequence>MEMAGAPLIGYGVDYLTGWFPWGTLAFTAVGFWLGVSQLIAAANKASAGQGPSGGMRGPRR</sequence>
<evidence type="ECO:0000256" key="1">
    <source>
        <dbReference type="SAM" id="Phobius"/>
    </source>
</evidence>
<feature type="transmembrane region" description="Helical" evidence="1">
    <location>
        <begin position="20"/>
        <end position="43"/>
    </location>
</feature>
<evidence type="ECO:0000313" key="3">
    <source>
        <dbReference type="Proteomes" id="UP000318741"/>
    </source>
</evidence>
<evidence type="ECO:0000313" key="2">
    <source>
        <dbReference type="EMBL" id="QDT16725.1"/>
    </source>
</evidence>
<dbReference type="EMBL" id="CP036265">
    <property type="protein sequence ID" value="QDT16725.1"/>
    <property type="molecule type" value="Genomic_DNA"/>
</dbReference>
<keyword evidence="1" id="KW-1133">Transmembrane helix</keyword>
<accession>A0A517PBH1</accession>
<protein>
    <submittedName>
        <fullName evidence="2">Uncharacterized protein</fullName>
    </submittedName>
</protein>
<dbReference type="Proteomes" id="UP000318741">
    <property type="component" value="Chromosome"/>
</dbReference>
<gene>
    <name evidence="2" type="ORF">CA12_28310</name>
</gene>
<keyword evidence="1" id="KW-0472">Membrane</keyword>
<reference evidence="2 3" key="1">
    <citation type="submission" date="2019-02" db="EMBL/GenBank/DDBJ databases">
        <title>Deep-cultivation of Planctomycetes and their phenomic and genomic characterization uncovers novel biology.</title>
        <authorList>
            <person name="Wiegand S."/>
            <person name="Jogler M."/>
            <person name="Boedeker C."/>
            <person name="Pinto D."/>
            <person name="Vollmers J."/>
            <person name="Rivas-Marin E."/>
            <person name="Kohn T."/>
            <person name="Peeters S.H."/>
            <person name="Heuer A."/>
            <person name="Rast P."/>
            <person name="Oberbeckmann S."/>
            <person name="Bunk B."/>
            <person name="Jeske O."/>
            <person name="Meyerdierks A."/>
            <person name="Storesund J.E."/>
            <person name="Kallscheuer N."/>
            <person name="Luecker S."/>
            <person name="Lage O.M."/>
            <person name="Pohl T."/>
            <person name="Merkel B.J."/>
            <person name="Hornburger P."/>
            <person name="Mueller R.-W."/>
            <person name="Bruemmer F."/>
            <person name="Labrenz M."/>
            <person name="Spormann A.M."/>
            <person name="Op den Camp H."/>
            <person name="Overmann J."/>
            <person name="Amann R."/>
            <person name="Jetten M.S.M."/>
            <person name="Mascher T."/>
            <person name="Medema M.H."/>
            <person name="Devos D.P."/>
            <person name="Kaster A.-K."/>
            <person name="Ovreas L."/>
            <person name="Rohde M."/>
            <person name="Galperin M.Y."/>
            <person name="Jogler C."/>
        </authorList>
    </citation>
    <scope>NUCLEOTIDE SEQUENCE [LARGE SCALE GENOMIC DNA]</scope>
    <source>
        <strain evidence="2 3">CA12</strain>
    </source>
</reference>
<dbReference type="KEGG" id="acaf:CA12_28310"/>
<organism evidence="2 3">
    <name type="scientific">Alienimonas californiensis</name>
    <dbReference type="NCBI Taxonomy" id="2527989"/>
    <lineage>
        <taxon>Bacteria</taxon>
        <taxon>Pseudomonadati</taxon>
        <taxon>Planctomycetota</taxon>
        <taxon>Planctomycetia</taxon>
        <taxon>Planctomycetales</taxon>
        <taxon>Planctomycetaceae</taxon>
        <taxon>Alienimonas</taxon>
    </lineage>
</organism>
<proteinExistence type="predicted"/>
<name>A0A517PBH1_9PLAN</name>
<keyword evidence="3" id="KW-1185">Reference proteome</keyword>